<dbReference type="Proteomes" id="UP000054477">
    <property type="component" value="Unassembled WGS sequence"/>
</dbReference>
<gene>
    <name evidence="1" type="ORF">K443DRAFT_10981</name>
</gene>
<sequence>MAATRDSDYYFDDGNTVFEAESTLSKVHRSVMARSSGLSFEKTFPLRRRDSQGNRGEVPVIRGSDQFPIHLKKNTTLWSLYAIPSDIVDAMKLESIDPVKFINLVRIAKKYSFASIEIWALKALTSYLCSVPLPVPGSQFEPQAAKELSSEILRELTEVAAVCSRSAPLFEVVMAKWELLLSHGVYLKTAIRVSESRPELCNLHASAYYAMILRGGDLTRNFSEEQRNILLSGHYALFKLWRDHLNSPPQFHSSNDCDPSSECRSHWISFWNDLMGSNSTIPIFNSFHPLDLLGKLEVAQDALQGDNRELEKAYHLTRKMLERCRTSGKKVLEEMGRKTKLKLPDYFKSPGC</sequence>
<keyword evidence="2" id="KW-1185">Reference proteome</keyword>
<reference evidence="2" key="2">
    <citation type="submission" date="2015-01" db="EMBL/GenBank/DDBJ databases">
        <title>Evolutionary Origins and Diversification of the Mycorrhizal Mutualists.</title>
        <authorList>
            <consortium name="DOE Joint Genome Institute"/>
            <consortium name="Mycorrhizal Genomics Consortium"/>
            <person name="Kohler A."/>
            <person name="Kuo A."/>
            <person name="Nagy L.G."/>
            <person name="Floudas D."/>
            <person name="Copeland A."/>
            <person name="Barry K.W."/>
            <person name="Cichocki N."/>
            <person name="Veneault-Fourrey C."/>
            <person name="LaButti K."/>
            <person name="Lindquist E.A."/>
            <person name="Lipzen A."/>
            <person name="Lundell T."/>
            <person name="Morin E."/>
            <person name="Murat C."/>
            <person name="Riley R."/>
            <person name="Ohm R."/>
            <person name="Sun H."/>
            <person name="Tunlid A."/>
            <person name="Henrissat B."/>
            <person name="Grigoriev I.V."/>
            <person name="Hibbett D.S."/>
            <person name="Martin F."/>
        </authorList>
    </citation>
    <scope>NUCLEOTIDE SEQUENCE [LARGE SCALE GENOMIC DNA]</scope>
    <source>
        <strain evidence="2">LaAM-08-1</strain>
    </source>
</reference>
<evidence type="ECO:0000313" key="1">
    <source>
        <dbReference type="EMBL" id="KIJ95999.1"/>
    </source>
</evidence>
<evidence type="ECO:0008006" key="3">
    <source>
        <dbReference type="Google" id="ProtNLM"/>
    </source>
</evidence>
<protein>
    <recommendedName>
        <fullName evidence="3">BTB domain-containing protein</fullName>
    </recommendedName>
</protein>
<dbReference type="EMBL" id="KN838736">
    <property type="protein sequence ID" value="KIJ95999.1"/>
    <property type="molecule type" value="Genomic_DNA"/>
</dbReference>
<proteinExistence type="predicted"/>
<dbReference type="AlphaFoldDB" id="A0A0C9WK84"/>
<name>A0A0C9WK84_9AGAR</name>
<accession>A0A0C9WK84</accession>
<evidence type="ECO:0000313" key="2">
    <source>
        <dbReference type="Proteomes" id="UP000054477"/>
    </source>
</evidence>
<dbReference type="OrthoDB" id="3238373at2759"/>
<organism evidence="1 2">
    <name type="scientific">Laccaria amethystina LaAM-08-1</name>
    <dbReference type="NCBI Taxonomy" id="1095629"/>
    <lineage>
        <taxon>Eukaryota</taxon>
        <taxon>Fungi</taxon>
        <taxon>Dikarya</taxon>
        <taxon>Basidiomycota</taxon>
        <taxon>Agaricomycotina</taxon>
        <taxon>Agaricomycetes</taxon>
        <taxon>Agaricomycetidae</taxon>
        <taxon>Agaricales</taxon>
        <taxon>Agaricineae</taxon>
        <taxon>Hydnangiaceae</taxon>
        <taxon>Laccaria</taxon>
    </lineage>
</organism>
<reference evidence="1 2" key="1">
    <citation type="submission" date="2014-04" db="EMBL/GenBank/DDBJ databases">
        <authorList>
            <consortium name="DOE Joint Genome Institute"/>
            <person name="Kuo A."/>
            <person name="Kohler A."/>
            <person name="Nagy L.G."/>
            <person name="Floudas D."/>
            <person name="Copeland A."/>
            <person name="Barry K.W."/>
            <person name="Cichocki N."/>
            <person name="Veneault-Fourrey C."/>
            <person name="LaButti K."/>
            <person name="Lindquist E.A."/>
            <person name="Lipzen A."/>
            <person name="Lundell T."/>
            <person name="Morin E."/>
            <person name="Murat C."/>
            <person name="Sun H."/>
            <person name="Tunlid A."/>
            <person name="Henrissat B."/>
            <person name="Grigoriev I.V."/>
            <person name="Hibbett D.S."/>
            <person name="Martin F."/>
            <person name="Nordberg H.P."/>
            <person name="Cantor M.N."/>
            <person name="Hua S.X."/>
        </authorList>
    </citation>
    <scope>NUCLEOTIDE SEQUENCE [LARGE SCALE GENOMIC DNA]</scope>
    <source>
        <strain evidence="1 2">LaAM-08-1</strain>
    </source>
</reference>
<dbReference type="HOGENOM" id="CLU_040061_0_0_1"/>